<feature type="transmembrane region" description="Helical" evidence="1">
    <location>
        <begin position="80"/>
        <end position="97"/>
    </location>
</feature>
<keyword evidence="3" id="KW-1185">Reference proteome</keyword>
<dbReference type="Proteomes" id="UP000239663">
    <property type="component" value="Unassembled WGS sequence"/>
</dbReference>
<comment type="caution">
    <text evidence="2">The sequence shown here is derived from an EMBL/GenBank/DDBJ whole genome shotgun (WGS) entry which is preliminary data.</text>
</comment>
<protein>
    <submittedName>
        <fullName evidence="2">Uncharacterized protein</fullName>
    </submittedName>
</protein>
<feature type="transmembrane region" description="Helical" evidence="1">
    <location>
        <begin position="58"/>
        <end position="74"/>
    </location>
</feature>
<dbReference type="AlphaFoldDB" id="A0A2S7N3X2"/>
<accession>A0A2S7N3X2</accession>
<proteinExistence type="predicted"/>
<dbReference type="OrthoDB" id="9878320at2"/>
<sequence length="154" mass="18547">MKQKLGYVLMILILVLGIWLFVSGKPAEWFYFLMVAVLLITVLFFTRKNPFDKLTKTHKFFISVLSVFIVLLGYELNHSPYYLLFIFLPACFIFYAWEERLYEKEITKAVEKAFSEKRREDIQLALELLSYENRYLRFENGPIWFNELQKMTKE</sequence>
<evidence type="ECO:0000313" key="3">
    <source>
        <dbReference type="Proteomes" id="UP000239663"/>
    </source>
</evidence>
<feature type="transmembrane region" description="Helical" evidence="1">
    <location>
        <begin position="29"/>
        <end position="46"/>
    </location>
</feature>
<evidence type="ECO:0000256" key="1">
    <source>
        <dbReference type="SAM" id="Phobius"/>
    </source>
</evidence>
<dbReference type="EMBL" id="PKOZ01000001">
    <property type="protein sequence ID" value="PQD96719.1"/>
    <property type="molecule type" value="Genomic_DNA"/>
</dbReference>
<feature type="transmembrane region" description="Helical" evidence="1">
    <location>
        <begin position="5"/>
        <end position="23"/>
    </location>
</feature>
<keyword evidence="1" id="KW-0812">Transmembrane</keyword>
<gene>
    <name evidence="2" type="ORF">CYL18_02165</name>
</gene>
<keyword evidence="1" id="KW-1133">Transmembrane helix</keyword>
<reference evidence="2 3" key="1">
    <citation type="submission" date="2017-12" db="EMBL/GenBank/DDBJ databases">
        <title>Taxonomic description and draft genome of Pradoshia cofamensis Gen. nov., sp. nov., a thermotolerant bacillale isolated from anterior gut of earthworm Eisenia fetida.</title>
        <authorList>
            <person name="Saha T."/>
            <person name="Chakraborty R."/>
        </authorList>
    </citation>
    <scope>NUCLEOTIDE SEQUENCE [LARGE SCALE GENOMIC DNA]</scope>
    <source>
        <strain evidence="2 3">EAG3</strain>
    </source>
</reference>
<evidence type="ECO:0000313" key="2">
    <source>
        <dbReference type="EMBL" id="PQD96719.1"/>
    </source>
</evidence>
<dbReference type="RefSeq" id="WP_104847816.1">
    <property type="nucleotide sequence ID" value="NZ_PKOZ01000001.1"/>
</dbReference>
<name>A0A2S7N3X2_9BACI</name>
<keyword evidence="1" id="KW-0472">Membrane</keyword>
<organism evidence="2 3">
    <name type="scientific">Pradoshia eiseniae</name>
    <dbReference type="NCBI Taxonomy" id="2064768"/>
    <lineage>
        <taxon>Bacteria</taxon>
        <taxon>Bacillati</taxon>
        <taxon>Bacillota</taxon>
        <taxon>Bacilli</taxon>
        <taxon>Bacillales</taxon>
        <taxon>Bacillaceae</taxon>
        <taxon>Pradoshia</taxon>
    </lineage>
</organism>